<evidence type="ECO:0000313" key="1">
    <source>
        <dbReference type="EMBL" id="TGL02395.1"/>
    </source>
</evidence>
<sequence length="81" mass="9737">MDNSIAENLESQIVNLYKEKEELEFQLGTSDTDKILEEFYQLESDLKRLYKFKENYKRIDSKQIIIESIRSVYIPNNRLSK</sequence>
<protein>
    <submittedName>
        <fullName evidence="1">Uncharacterized protein</fullName>
    </submittedName>
</protein>
<name>A0ABY2LS79_9LEPT</name>
<proteinExistence type="predicted"/>
<reference evidence="2" key="1">
    <citation type="journal article" date="2019" name="PLoS Negl. Trop. Dis.">
        <title>Revisiting the worldwide diversity of Leptospira species in the environment.</title>
        <authorList>
            <person name="Vincent A.T."/>
            <person name="Schiettekatte O."/>
            <person name="Bourhy P."/>
            <person name="Veyrier F.J."/>
            <person name="Picardeau M."/>
        </authorList>
    </citation>
    <scope>NUCLEOTIDE SEQUENCE [LARGE SCALE GENOMIC DNA]</scope>
    <source>
        <strain evidence="2">201800278</strain>
    </source>
</reference>
<evidence type="ECO:0000313" key="2">
    <source>
        <dbReference type="Proteomes" id="UP000297465"/>
    </source>
</evidence>
<organism evidence="1 2">
    <name type="scientific">Leptospira montravelensis</name>
    <dbReference type="NCBI Taxonomy" id="2484961"/>
    <lineage>
        <taxon>Bacteria</taxon>
        <taxon>Pseudomonadati</taxon>
        <taxon>Spirochaetota</taxon>
        <taxon>Spirochaetia</taxon>
        <taxon>Leptospirales</taxon>
        <taxon>Leptospiraceae</taxon>
        <taxon>Leptospira</taxon>
    </lineage>
</organism>
<comment type="caution">
    <text evidence="1">The sequence shown here is derived from an EMBL/GenBank/DDBJ whole genome shotgun (WGS) entry which is preliminary data.</text>
</comment>
<dbReference type="RefSeq" id="WP_135574228.1">
    <property type="nucleotide sequence ID" value="NZ_RQFN01000026.1"/>
</dbReference>
<dbReference type="Proteomes" id="UP000297465">
    <property type="component" value="Unassembled WGS sequence"/>
</dbReference>
<gene>
    <name evidence="1" type="ORF">EHQ31_09480</name>
</gene>
<accession>A0ABY2LS79</accession>
<dbReference type="EMBL" id="RQFO01000014">
    <property type="protein sequence ID" value="TGL02395.1"/>
    <property type="molecule type" value="Genomic_DNA"/>
</dbReference>
<keyword evidence="2" id="KW-1185">Reference proteome</keyword>